<proteinExistence type="predicted"/>
<evidence type="ECO:0000313" key="3">
    <source>
        <dbReference type="EMBL" id="BDG04269.1"/>
    </source>
</evidence>
<evidence type="ECO:0000256" key="1">
    <source>
        <dbReference type="SAM" id="MobiDB-lite"/>
    </source>
</evidence>
<dbReference type="RefSeq" id="WP_248352632.1">
    <property type="nucleotide sequence ID" value="NZ_AP025591.1"/>
</dbReference>
<dbReference type="SUPFAM" id="SSF141371">
    <property type="entry name" value="PilZ domain-like"/>
    <property type="match status" value="1"/>
</dbReference>
<dbReference type="Gene3D" id="2.40.10.220">
    <property type="entry name" value="predicted glycosyltransferase like domains"/>
    <property type="match status" value="1"/>
</dbReference>
<dbReference type="Proteomes" id="UP001162891">
    <property type="component" value="Chromosome"/>
</dbReference>
<feature type="region of interest" description="Disordered" evidence="1">
    <location>
        <begin position="1"/>
        <end position="34"/>
    </location>
</feature>
<organism evidence="3 4">
    <name type="scientific">Anaeromyxobacter oryzae</name>
    <dbReference type="NCBI Taxonomy" id="2918170"/>
    <lineage>
        <taxon>Bacteria</taxon>
        <taxon>Pseudomonadati</taxon>
        <taxon>Myxococcota</taxon>
        <taxon>Myxococcia</taxon>
        <taxon>Myxococcales</taxon>
        <taxon>Cystobacterineae</taxon>
        <taxon>Anaeromyxobacteraceae</taxon>
        <taxon>Anaeromyxobacter</taxon>
    </lineage>
</organism>
<keyword evidence="4" id="KW-1185">Reference proteome</keyword>
<accession>A0ABM7WXL9</accession>
<dbReference type="InterPro" id="IPR009875">
    <property type="entry name" value="PilZ_domain"/>
</dbReference>
<feature type="compositionally biased region" description="Basic and acidic residues" evidence="1">
    <location>
        <begin position="21"/>
        <end position="34"/>
    </location>
</feature>
<dbReference type="EMBL" id="AP025591">
    <property type="protein sequence ID" value="BDG04269.1"/>
    <property type="molecule type" value="Genomic_DNA"/>
</dbReference>
<evidence type="ECO:0000313" key="4">
    <source>
        <dbReference type="Proteomes" id="UP001162891"/>
    </source>
</evidence>
<protein>
    <recommendedName>
        <fullName evidence="2">PilZ domain-containing protein</fullName>
    </recommendedName>
</protein>
<name>A0ABM7WXL9_9BACT</name>
<sequence length="129" mass="14213">MGDRSEGRLAATARAIAEEPQAARDAEADRRDSQRVPLSLLVREPALGGSFEPHTGNLSLGGVFFEGLHPPVGSRLEVRFLLPHVPEEVRAVCEVLRVTREGPRFGAHLRFVEIPLDAELAVARFLQQR</sequence>
<reference evidence="4" key="1">
    <citation type="journal article" date="2022" name="Int. J. Syst. Evol. Microbiol.">
        <title>Anaeromyxobacter oryzae sp. nov., Anaeromyxobacter diazotrophicus sp. nov. and Anaeromyxobacter paludicola sp. nov., isolated from paddy soils.</title>
        <authorList>
            <person name="Itoh H."/>
            <person name="Xu Z."/>
            <person name="Mise K."/>
            <person name="Masuda Y."/>
            <person name="Ushijima N."/>
            <person name="Hayakawa C."/>
            <person name="Shiratori Y."/>
            <person name="Senoo K."/>
        </authorList>
    </citation>
    <scope>NUCLEOTIDE SEQUENCE [LARGE SCALE GENOMIC DNA]</scope>
    <source>
        <strain evidence="4">Red232</strain>
    </source>
</reference>
<evidence type="ECO:0000259" key="2">
    <source>
        <dbReference type="Pfam" id="PF07238"/>
    </source>
</evidence>
<gene>
    <name evidence="3" type="ORF">AMOR_32650</name>
</gene>
<feature type="domain" description="PilZ" evidence="2">
    <location>
        <begin position="29"/>
        <end position="127"/>
    </location>
</feature>
<dbReference type="Pfam" id="PF07238">
    <property type="entry name" value="PilZ"/>
    <property type="match status" value="1"/>
</dbReference>